<name>A0A239ALZ3_9BACT</name>
<dbReference type="AlphaFoldDB" id="A0A239ALZ3"/>
<evidence type="ECO:0000313" key="2">
    <source>
        <dbReference type="EMBL" id="SNR96589.1"/>
    </source>
</evidence>
<proteinExistence type="predicted"/>
<feature type="transmembrane region" description="Helical" evidence="1">
    <location>
        <begin position="6"/>
        <end position="33"/>
    </location>
</feature>
<reference evidence="3" key="1">
    <citation type="submission" date="2017-06" db="EMBL/GenBank/DDBJ databases">
        <authorList>
            <person name="Varghese N."/>
            <person name="Submissions S."/>
        </authorList>
    </citation>
    <scope>NUCLEOTIDE SEQUENCE [LARGE SCALE GENOMIC DNA]</scope>
    <source>
        <strain evidence="3">5C</strain>
    </source>
</reference>
<protein>
    <submittedName>
        <fullName evidence="2">Uncharacterized protein</fullName>
    </submittedName>
</protein>
<evidence type="ECO:0000256" key="1">
    <source>
        <dbReference type="SAM" id="Phobius"/>
    </source>
</evidence>
<keyword evidence="1" id="KW-1133">Transmembrane helix</keyword>
<accession>A0A239ALZ3</accession>
<dbReference type="Proteomes" id="UP000198480">
    <property type="component" value="Unassembled WGS sequence"/>
</dbReference>
<dbReference type="EMBL" id="FZOK01000001">
    <property type="protein sequence ID" value="SNR96589.1"/>
    <property type="molecule type" value="Genomic_DNA"/>
</dbReference>
<keyword evidence="3" id="KW-1185">Reference proteome</keyword>
<organism evidence="2 3">
    <name type="scientific">Belliella buryatensis</name>
    <dbReference type="NCBI Taxonomy" id="1500549"/>
    <lineage>
        <taxon>Bacteria</taxon>
        <taxon>Pseudomonadati</taxon>
        <taxon>Bacteroidota</taxon>
        <taxon>Cytophagia</taxon>
        <taxon>Cytophagales</taxon>
        <taxon>Cyclobacteriaceae</taxon>
        <taxon>Belliella</taxon>
    </lineage>
</organism>
<feature type="transmembrane region" description="Helical" evidence="1">
    <location>
        <begin position="45"/>
        <end position="65"/>
    </location>
</feature>
<feature type="transmembrane region" description="Helical" evidence="1">
    <location>
        <begin position="85"/>
        <end position="109"/>
    </location>
</feature>
<keyword evidence="1" id="KW-0472">Membrane</keyword>
<sequence length="124" mass="13316">MKFTALLILTAILVLFLGPYFSYPYLMGIIVVLSYLMSSSGASSFFAAGLGMGLVWLGKAIFISIDTSSSLPDKMADLMGMEQSNLLWIATGVLGVLLGGFSGLTGALLRNLSKPKRSQGMYRY</sequence>
<dbReference type="RefSeq" id="WP_245812640.1">
    <property type="nucleotide sequence ID" value="NZ_FZOK01000001.1"/>
</dbReference>
<evidence type="ECO:0000313" key="3">
    <source>
        <dbReference type="Proteomes" id="UP000198480"/>
    </source>
</evidence>
<keyword evidence="1" id="KW-0812">Transmembrane</keyword>
<gene>
    <name evidence="2" type="ORF">SAMN06295967_101260</name>
</gene>